<feature type="region of interest" description="Disordered" evidence="3">
    <location>
        <begin position="690"/>
        <end position="712"/>
    </location>
</feature>
<feature type="domain" description="Gnk2-homologous" evidence="6">
    <location>
        <begin position="576"/>
        <end position="684"/>
    </location>
</feature>
<comment type="caution">
    <text evidence="7">The sequence shown here is derived from an EMBL/GenBank/DDBJ whole genome shotgun (WGS) entry which is preliminary data.</text>
</comment>
<feature type="compositionally biased region" description="Polar residues" evidence="3">
    <location>
        <begin position="1348"/>
        <end position="1368"/>
    </location>
</feature>
<feature type="domain" description="Gnk2-homologous" evidence="6">
    <location>
        <begin position="33"/>
        <end position="134"/>
    </location>
</feature>
<dbReference type="Gene3D" id="1.10.510.10">
    <property type="entry name" value="Transferase(Phosphotransferase) domain 1"/>
    <property type="match status" value="1"/>
</dbReference>
<keyword evidence="4" id="KW-1133">Transmembrane helix</keyword>
<protein>
    <recommendedName>
        <fullName evidence="6">Gnk2-homologous domain-containing protein</fullName>
    </recommendedName>
</protein>
<keyword evidence="4" id="KW-0472">Membrane</keyword>
<keyword evidence="1 5" id="KW-0732">Signal</keyword>
<keyword evidence="2" id="KW-0677">Repeat</keyword>
<keyword evidence="4" id="KW-0812">Transmembrane</keyword>
<feature type="domain" description="Gnk2-homologous" evidence="6">
    <location>
        <begin position="468"/>
        <end position="570"/>
    </location>
</feature>
<dbReference type="FunFam" id="3.30.430.20:FF:000002">
    <property type="entry name" value="Cysteine-rich receptor-like protein kinase 10"/>
    <property type="match status" value="1"/>
</dbReference>
<feature type="compositionally biased region" description="Pro residues" evidence="3">
    <location>
        <begin position="691"/>
        <end position="705"/>
    </location>
</feature>
<feature type="transmembrane region" description="Helical" evidence="4">
    <location>
        <begin position="721"/>
        <end position="742"/>
    </location>
</feature>
<sequence>MMLISTKFPNSLLFLSSLLIISIELSVGDFVPTYLYHNCTNAPTYAPNSIYQNHLRIVLSSLSSAPSESHNTSAGEDSSSPVYGSFFCRGDVNITTCRVCVTFVAIDAFNRCPVQKEAVIWYDECQLRYSYRSFFGTVYDRPSVSLLNAANITDQNRFNRLVGVSTKATAAEAAKGLPGDKKFATKEDNFNDFQRLFTLAQCTPDLNASGCTRCLNDAIARLPICCFGKLGGRVLFPSCNVRYEVYPFYGENATAPPPAAATPLPPSGYKSTTKGKTKTSSIVIVISVVVPFVATFLLLICCYVFHMRARKNYNTIVMQDNANDLTNDVESLQFNFKSIETATSNFSDDNMLGKGGFGDVYKAWQLWKEKKVLDLMDACLKDSCTPNEFLRYVHIALLCVQEDANLRPTMSSVVSTLRSEAPSLSQPERPAFVSIIMLVSTKFPNTLLLLSSLLIISIGLSVGAIVPTYLYHNCTNATTYTPNSIYQINLRNLLSSLSSNASSESHNTSAGESSSSPVYGSFLCRGDVNTTACRDCVTFAVKDVVKRCPVQKETMIWYDECQLRYSNHSFLGTVYERPRVSLLNTANITDQNRFNRLVNETTKAAAAEAAKGLPGDKKFATKDENFNGFQRLYTLVQCTPDLNASGCSTCLTDAIGRLPICCSGKLGGRVLFPSCNVRYEVYPFYNQNASTPPPAASPQPPPPPGFTSSTKGKSNISARTIVAIVVPIVVAMLLFILGFCFITKRAKKKYTLAKDGDDITTPESLQFDLATIEAATNKFSAKLGEGGFGEVYKAWKLWKEGNPLKLLDPTVAQSYSENEVVRCINIGLLCVQEDPEDRPTMKTIVLMFNSYSITLAVPKQPAFYNRTDADMPSMGLKFDDSRSVGFPVSINEASISELYPRYHARKVMKIFCPKFFYVILAHALCSSSLIHIGESTTTFRAHACSNSSTGSTLTQNSTYLNNLNLLFSYLTTNATNDGDFYQTTVARDTPDASTGYFQCRLDINATVCQECVRNASTEALKRCPLEKGAIIWFDECWIRYQDGSSVSPGLVPALPLSNVQNVTEAERFNQLLGDVLNKVADQAVSSESAKKYATEEENFTSSQTLYSLAQCSSDAPTSFCNTCLLSAIGFIPGCCGGRRGGAVYLPSCIIRFELYPFYNSISVTPIPPPAAKEKEKGSTITIIVIVLPISVAIVAFLIGFFYLRNRKVTKIKKYLSVRQDSVREEISGGDTFQFSLEEIRTATNNFLDENKIGRGGFGAVYKAWELWKEGTFLELLDPTLRNSYSKNEVIRCIHMGLLCVQENPVHRPTMATIVLMLNSYSAILPPPQQPAVLSHRNRTQSSTTTTSGEQQFYESMASSTQGSANDRSMITEIYPR</sequence>
<dbReference type="Gene3D" id="3.30.200.20">
    <property type="entry name" value="Phosphorylase Kinase, domain 1"/>
    <property type="match status" value="2"/>
</dbReference>
<dbReference type="Gene3D" id="3.30.430.20">
    <property type="entry name" value="Gnk2 domain, C-X8-C-X2-C motif"/>
    <property type="match status" value="6"/>
</dbReference>
<evidence type="ECO:0000256" key="5">
    <source>
        <dbReference type="SAM" id="SignalP"/>
    </source>
</evidence>
<dbReference type="FunFam" id="3.30.430.20:FF:000003">
    <property type="entry name" value="Cysteine-rich RLK (RECEPTOR-like protein kinase) 10"/>
    <property type="match status" value="1"/>
</dbReference>
<evidence type="ECO:0000256" key="1">
    <source>
        <dbReference type="ARBA" id="ARBA00022729"/>
    </source>
</evidence>
<dbReference type="InterPro" id="IPR038408">
    <property type="entry name" value="GNK2_sf"/>
</dbReference>
<feature type="transmembrane region" description="Helical" evidence="4">
    <location>
        <begin position="915"/>
        <end position="933"/>
    </location>
</feature>
<gene>
    <name evidence="7" type="ORF">F8388_008049</name>
</gene>
<dbReference type="EMBL" id="JAATIP010000352">
    <property type="protein sequence ID" value="KAF4350867.1"/>
    <property type="molecule type" value="Genomic_DNA"/>
</dbReference>
<evidence type="ECO:0000313" key="7">
    <source>
        <dbReference type="EMBL" id="KAF4350867.1"/>
    </source>
</evidence>
<feature type="domain" description="Gnk2-homologous" evidence="6">
    <location>
        <begin position="1050"/>
        <end position="1157"/>
    </location>
</feature>
<feature type="signal peptide" evidence="5">
    <location>
        <begin position="1"/>
        <end position="28"/>
    </location>
</feature>
<proteinExistence type="predicted"/>
<feature type="transmembrane region" description="Helical" evidence="4">
    <location>
        <begin position="282"/>
        <end position="305"/>
    </location>
</feature>
<dbReference type="Proteomes" id="UP000525078">
    <property type="component" value="Unassembled WGS sequence"/>
</dbReference>
<dbReference type="InterPro" id="IPR002902">
    <property type="entry name" value="GNK2"/>
</dbReference>
<feature type="transmembrane region" description="Helical" evidence="4">
    <location>
        <begin position="1180"/>
        <end position="1203"/>
    </location>
</feature>
<accession>A0A7J6DXI9</accession>
<name>A0A7J6DXI9_CANSA</name>
<dbReference type="FunFam" id="3.30.430.20:FF:000012">
    <property type="entry name" value="Cysteine-rich receptor-like protein kinase 25"/>
    <property type="match status" value="2"/>
</dbReference>
<dbReference type="Pfam" id="PF01657">
    <property type="entry name" value="Stress-antifung"/>
    <property type="match status" value="6"/>
</dbReference>
<organism evidence="7 8">
    <name type="scientific">Cannabis sativa</name>
    <name type="common">Hemp</name>
    <name type="synonym">Marijuana</name>
    <dbReference type="NCBI Taxonomy" id="3483"/>
    <lineage>
        <taxon>Eukaryota</taxon>
        <taxon>Viridiplantae</taxon>
        <taxon>Streptophyta</taxon>
        <taxon>Embryophyta</taxon>
        <taxon>Tracheophyta</taxon>
        <taxon>Spermatophyta</taxon>
        <taxon>Magnoliopsida</taxon>
        <taxon>eudicotyledons</taxon>
        <taxon>Gunneridae</taxon>
        <taxon>Pentapetalae</taxon>
        <taxon>rosids</taxon>
        <taxon>fabids</taxon>
        <taxon>Rosales</taxon>
        <taxon>Cannabaceae</taxon>
        <taxon>Cannabis</taxon>
    </lineage>
</organism>
<dbReference type="PANTHER" id="PTHR32099:SF110">
    <property type="entry name" value="CYSTEINE-RICH RECEPTOR-KINASE-LIKE PROTEIN"/>
    <property type="match status" value="1"/>
</dbReference>
<dbReference type="PANTHER" id="PTHR32099">
    <property type="entry name" value="CYSTEINE-RICH REPEAT SECRETORY PROTEIN"/>
    <property type="match status" value="1"/>
</dbReference>
<feature type="chain" id="PRO_5029724639" description="Gnk2-homologous domain-containing protein" evidence="5">
    <location>
        <begin position="29"/>
        <end position="1376"/>
    </location>
</feature>
<dbReference type="InterPro" id="IPR011009">
    <property type="entry name" value="Kinase-like_dom_sf"/>
</dbReference>
<dbReference type="CDD" id="cd23509">
    <property type="entry name" value="Gnk2-like"/>
    <property type="match status" value="6"/>
</dbReference>
<feature type="transmembrane region" description="Helical" evidence="4">
    <location>
        <begin position="447"/>
        <end position="471"/>
    </location>
</feature>
<feature type="domain" description="Gnk2-homologous" evidence="6">
    <location>
        <begin position="941"/>
        <end position="1045"/>
    </location>
</feature>
<reference evidence="7 8" key="1">
    <citation type="journal article" date="2020" name="bioRxiv">
        <title>Sequence and annotation of 42 cannabis genomes reveals extensive copy number variation in cannabinoid synthesis and pathogen resistance genes.</title>
        <authorList>
            <person name="Mckernan K.J."/>
            <person name="Helbert Y."/>
            <person name="Kane L.T."/>
            <person name="Ebling H."/>
            <person name="Zhang L."/>
            <person name="Liu B."/>
            <person name="Eaton Z."/>
            <person name="Mclaughlin S."/>
            <person name="Kingan S."/>
            <person name="Baybayan P."/>
            <person name="Concepcion G."/>
            <person name="Jordan M."/>
            <person name="Riva A."/>
            <person name="Barbazuk W."/>
            <person name="Harkins T."/>
        </authorList>
    </citation>
    <scope>NUCLEOTIDE SEQUENCE [LARGE SCALE GENOMIC DNA]</scope>
    <source>
        <strain evidence="8">cv. Jamaican Lion 4</strain>
        <tissue evidence="7">Leaf</tissue>
    </source>
</reference>
<evidence type="ECO:0000259" key="6">
    <source>
        <dbReference type="PROSITE" id="PS51473"/>
    </source>
</evidence>
<evidence type="ECO:0000256" key="4">
    <source>
        <dbReference type="SAM" id="Phobius"/>
    </source>
</evidence>
<dbReference type="SUPFAM" id="SSF56112">
    <property type="entry name" value="Protein kinase-like (PK-like)"/>
    <property type="match status" value="4"/>
</dbReference>
<evidence type="ECO:0000313" key="8">
    <source>
        <dbReference type="Proteomes" id="UP000525078"/>
    </source>
</evidence>
<dbReference type="PROSITE" id="PS51473">
    <property type="entry name" value="GNK2"/>
    <property type="match status" value="6"/>
</dbReference>
<feature type="domain" description="Gnk2-homologous" evidence="6">
    <location>
        <begin position="140"/>
        <end position="248"/>
    </location>
</feature>
<evidence type="ECO:0000256" key="2">
    <source>
        <dbReference type="ARBA" id="ARBA00022737"/>
    </source>
</evidence>
<feature type="region of interest" description="Disordered" evidence="3">
    <location>
        <begin position="1328"/>
        <end position="1376"/>
    </location>
</feature>
<evidence type="ECO:0000256" key="3">
    <source>
        <dbReference type="SAM" id="MobiDB-lite"/>
    </source>
</evidence>